<comment type="similarity">
    <text evidence="1">Belongs to the histone deacetylase family.</text>
</comment>
<dbReference type="OrthoDB" id="9808367at2"/>
<dbReference type="InterPro" id="IPR023696">
    <property type="entry name" value="Ureohydrolase_dom_sf"/>
</dbReference>
<keyword evidence="4" id="KW-1185">Reference proteome</keyword>
<dbReference type="GO" id="GO:0004407">
    <property type="term" value="F:histone deacetylase activity"/>
    <property type="evidence" value="ECO:0007669"/>
    <property type="project" value="TreeGrafter"/>
</dbReference>
<dbReference type="EMBL" id="OUUY01000091">
    <property type="protein sequence ID" value="SPQ01144.1"/>
    <property type="molecule type" value="Genomic_DNA"/>
</dbReference>
<organism evidence="3 4">
    <name type="scientific">Candidatus Sulfobium mesophilum</name>
    <dbReference type="NCBI Taxonomy" id="2016548"/>
    <lineage>
        <taxon>Bacteria</taxon>
        <taxon>Pseudomonadati</taxon>
        <taxon>Nitrospirota</taxon>
        <taxon>Nitrospiria</taxon>
        <taxon>Nitrospirales</taxon>
        <taxon>Nitrospiraceae</taxon>
        <taxon>Candidatus Sulfobium</taxon>
    </lineage>
</organism>
<dbReference type="InterPro" id="IPR037138">
    <property type="entry name" value="His_deacetylse_dom_sf"/>
</dbReference>
<dbReference type="InterPro" id="IPR023801">
    <property type="entry name" value="His_deacetylse_dom"/>
</dbReference>
<evidence type="ECO:0000313" key="3">
    <source>
        <dbReference type="EMBL" id="SPQ01144.1"/>
    </source>
</evidence>
<evidence type="ECO:0000259" key="2">
    <source>
        <dbReference type="Pfam" id="PF00850"/>
    </source>
</evidence>
<dbReference type="CDD" id="cd09992">
    <property type="entry name" value="HDAC_classII"/>
    <property type="match status" value="1"/>
</dbReference>
<dbReference type="InterPro" id="IPR000286">
    <property type="entry name" value="HDACs"/>
</dbReference>
<dbReference type="AlphaFoldDB" id="A0A2U3QIA9"/>
<sequence length="306" mass="34130">MKNIAFVYDDIFLRHETPPGHPESKDRLVAITDALKKADLWERLIHLSPLKATREDILMVHTASYYEEVIKFTGYYDADTYVSPHSADAALFAAGAVTNAIDKCKEGHLDGAFCAVRPPGHHAEANRAMGFCIFNNVAIGARHAQKIGYGKVFVVDFDVHHGNGTQHIFEEDDSVFYFSTHQYPHYPGTGSDSERGKGKGKGFTYNVPMHHGSGDKDYFTAFRDFLPPLMNKFSPDIVLVSAGYDLHAKDPLAGIRVTSEGIRNIVRSIIRYRRDTPCIFCLEGGYDLTSLGESVVITVEELLRNK</sequence>
<proteinExistence type="inferred from homology"/>
<gene>
    <name evidence="3" type="ORF">NBG4_440016</name>
</gene>
<protein>
    <submittedName>
        <fullName evidence="3">Acetoin utilization protein</fullName>
    </submittedName>
</protein>
<accession>A0A2U3QIA9</accession>
<name>A0A2U3QIA9_9BACT</name>
<dbReference type="Proteomes" id="UP000245125">
    <property type="component" value="Unassembled WGS sequence"/>
</dbReference>
<dbReference type="Pfam" id="PF00850">
    <property type="entry name" value="Hist_deacetyl"/>
    <property type="match status" value="1"/>
</dbReference>
<dbReference type="PANTHER" id="PTHR10625">
    <property type="entry name" value="HISTONE DEACETYLASE HDAC1-RELATED"/>
    <property type="match status" value="1"/>
</dbReference>
<evidence type="ECO:0000313" key="4">
    <source>
        <dbReference type="Proteomes" id="UP000245125"/>
    </source>
</evidence>
<dbReference type="SUPFAM" id="SSF52768">
    <property type="entry name" value="Arginase/deacetylase"/>
    <property type="match status" value="1"/>
</dbReference>
<dbReference type="GO" id="GO:0040029">
    <property type="term" value="P:epigenetic regulation of gene expression"/>
    <property type="evidence" value="ECO:0007669"/>
    <property type="project" value="TreeGrafter"/>
</dbReference>
<dbReference type="PANTHER" id="PTHR10625:SF10">
    <property type="entry name" value="HISTONE DEACETYLASE HDAC1"/>
    <property type="match status" value="1"/>
</dbReference>
<dbReference type="PRINTS" id="PR01270">
    <property type="entry name" value="HDASUPER"/>
</dbReference>
<evidence type="ECO:0000256" key="1">
    <source>
        <dbReference type="ARBA" id="ARBA00005947"/>
    </source>
</evidence>
<reference evidence="4" key="1">
    <citation type="submission" date="2018-03" db="EMBL/GenBank/DDBJ databases">
        <authorList>
            <person name="Zecchin S."/>
        </authorList>
    </citation>
    <scope>NUCLEOTIDE SEQUENCE [LARGE SCALE GENOMIC DNA]</scope>
</reference>
<dbReference type="Gene3D" id="3.40.800.20">
    <property type="entry name" value="Histone deacetylase domain"/>
    <property type="match status" value="1"/>
</dbReference>
<feature type="domain" description="Histone deacetylase" evidence="2">
    <location>
        <begin position="21"/>
        <end position="301"/>
    </location>
</feature>